<evidence type="ECO:0000256" key="3">
    <source>
        <dbReference type="ARBA" id="ARBA00022737"/>
    </source>
</evidence>
<feature type="domain" description="Chitin-binding type-2" evidence="6">
    <location>
        <begin position="392"/>
        <end position="449"/>
    </location>
</feature>
<feature type="domain" description="Chitin-binding type-2" evidence="6">
    <location>
        <begin position="309"/>
        <end position="366"/>
    </location>
</feature>
<dbReference type="PANTHER" id="PTHR23301">
    <property type="entry name" value="CHITIN BINDING PERITROPHIN-A"/>
    <property type="match status" value="1"/>
</dbReference>
<feature type="domain" description="Chitin-binding type-2" evidence="6">
    <location>
        <begin position="176"/>
        <end position="233"/>
    </location>
</feature>
<feature type="domain" description="Chitin-binding type-2" evidence="6">
    <location>
        <begin position="244"/>
        <end position="301"/>
    </location>
</feature>
<accession>A0A182J065</accession>
<keyword evidence="1" id="KW-0147">Chitin-binding</keyword>
<dbReference type="SUPFAM" id="SSF57625">
    <property type="entry name" value="Invertebrate chitin-binding proteins"/>
    <property type="match status" value="6"/>
</dbReference>
<feature type="domain" description="Chitin-binding type-2" evidence="6">
    <location>
        <begin position="35"/>
        <end position="92"/>
    </location>
</feature>
<dbReference type="Gene3D" id="2.170.140.10">
    <property type="entry name" value="Chitin binding domain"/>
    <property type="match status" value="6"/>
</dbReference>
<keyword evidence="5" id="KW-0325">Glycoprotein</keyword>
<dbReference type="EnsemblMetazoa" id="AATE008832-RA">
    <property type="protein sequence ID" value="AATE008832-PA.1"/>
    <property type="gene ID" value="AATE008832"/>
</dbReference>
<dbReference type="PROSITE" id="PS50940">
    <property type="entry name" value="CHIT_BIND_II"/>
    <property type="match status" value="6"/>
</dbReference>
<evidence type="ECO:0000259" key="6">
    <source>
        <dbReference type="PROSITE" id="PS50940"/>
    </source>
</evidence>
<evidence type="ECO:0000256" key="4">
    <source>
        <dbReference type="ARBA" id="ARBA00023157"/>
    </source>
</evidence>
<dbReference type="InterPro" id="IPR036508">
    <property type="entry name" value="Chitin-bd_dom_sf"/>
</dbReference>
<sequence length="456" mass="49662">MVHYRANQLTGLKMKAVAGTILGCLLLVASSNAYNEICIGVPNLTYVRSPQACYLYYACIDGQAYGYTCPDDLWFSMELQRCVAQDEADCDIEQPPVLPEAPPRPPSPECADVDDFGYLPSETSCQFYYQCIDNIAYLLSCPRGYWFSLALGRCGNRFEVECDLEEPAPTTTGPPANLCFGRPNFSNVRDPQLCHRFYYCLNGTPFPMVCRNGFFFDETSQNCIPEEEAECAEVGNPTPPGPTPGICDGITDGEMVLNPVFCNQYYVCVDGAAFASVCPDGEWFDAGTQECGLPMDVFCPNGPQTTPTPNVCVDVADGVYVPNPQRCEAFYVCSGGIGYILYCPPGLWYDQVTRECMAPADAVCNVPTPPTPNTTPTIPPTVPPTGPPEEGNQMCNGIANGNYLPSPDDCARFYICFNGGAYPSNCLGGLWFNPDTMLCDLPENVACDVVIPLKDA</sequence>
<reference evidence="7" key="1">
    <citation type="submission" date="2022-08" db="UniProtKB">
        <authorList>
            <consortium name="EnsemblMetazoa"/>
        </authorList>
    </citation>
    <scope>IDENTIFICATION</scope>
    <source>
        <strain evidence="7">EBRO</strain>
    </source>
</reference>
<evidence type="ECO:0000256" key="2">
    <source>
        <dbReference type="ARBA" id="ARBA00022729"/>
    </source>
</evidence>
<proteinExistence type="predicted"/>
<keyword evidence="4" id="KW-1015">Disulfide bond</keyword>
<protein>
    <recommendedName>
        <fullName evidence="6">Chitin-binding type-2 domain-containing protein</fullName>
    </recommendedName>
</protein>
<keyword evidence="3" id="KW-0677">Repeat</keyword>
<name>A0A182J065_ANOAO</name>
<dbReference type="VEuPathDB" id="VectorBase:AATE008832"/>
<keyword evidence="2" id="KW-0732">Signal</keyword>
<dbReference type="PANTHER" id="PTHR23301:SF0">
    <property type="entry name" value="CHITIN-BINDING TYPE-2 DOMAIN-CONTAINING PROTEIN-RELATED"/>
    <property type="match status" value="1"/>
</dbReference>
<dbReference type="InterPro" id="IPR002557">
    <property type="entry name" value="Chitin-bd_dom"/>
</dbReference>
<organism evidence="7">
    <name type="scientific">Anopheles atroparvus</name>
    <name type="common">European mosquito</name>
    <dbReference type="NCBI Taxonomy" id="41427"/>
    <lineage>
        <taxon>Eukaryota</taxon>
        <taxon>Metazoa</taxon>
        <taxon>Ecdysozoa</taxon>
        <taxon>Arthropoda</taxon>
        <taxon>Hexapoda</taxon>
        <taxon>Insecta</taxon>
        <taxon>Pterygota</taxon>
        <taxon>Neoptera</taxon>
        <taxon>Endopterygota</taxon>
        <taxon>Diptera</taxon>
        <taxon>Nematocera</taxon>
        <taxon>Culicoidea</taxon>
        <taxon>Culicidae</taxon>
        <taxon>Anophelinae</taxon>
        <taxon>Anopheles</taxon>
    </lineage>
</organism>
<dbReference type="AlphaFoldDB" id="A0A182J065"/>
<feature type="domain" description="Chitin-binding type-2" evidence="6">
    <location>
        <begin position="107"/>
        <end position="164"/>
    </location>
</feature>
<dbReference type="InterPro" id="IPR051940">
    <property type="entry name" value="Chitin_bind-dev_reg"/>
</dbReference>
<dbReference type="Pfam" id="PF01607">
    <property type="entry name" value="CBM_14"/>
    <property type="match status" value="6"/>
</dbReference>
<dbReference type="STRING" id="41427.A0A182J065"/>
<evidence type="ECO:0000256" key="1">
    <source>
        <dbReference type="ARBA" id="ARBA00022669"/>
    </source>
</evidence>
<dbReference type="GO" id="GO:0008061">
    <property type="term" value="F:chitin binding"/>
    <property type="evidence" value="ECO:0007669"/>
    <property type="project" value="UniProtKB-KW"/>
</dbReference>
<dbReference type="SMART" id="SM00494">
    <property type="entry name" value="ChtBD2"/>
    <property type="match status" value="6"/>
</dbReference>
<evidence type="ECO:0000256" key="5">
    <source>
        <dbReference type="ARBA" id="ARBA00023180"/>
    </source>
</evidence>
<dbReference type="GO" id="GO:0005576">
    <property type="term" value="C:extracellular region"/>
    <property type="evidence" value="ECO:0007669"/>
    <property type="project" value="InterPro"/>
</dbReference>
<evidence type="ECO:0000313" key="7">
    <source>
        <dbReference type="EnsemblMetazoa" id="AATE008832-PA.1"/>
    </source>
</evidence>